<dbReference type="GO" id="GO:0005524">
    <property type="term" value="F:ATP binding"/>
    <property type="evidence" value="ECO:0007669"/>
    <property type="project" value="UniProtKB-KW"/>
</dbReference>
<dbReference type="InterPro" id="IPR006195">
    <property type="entry name" value="aa-tRNA-synth_II"/>
</dbReference>
<dbReference type="GO" id="GO:0005739">
    <property type="term" value="C:mitochondrion"/>
    <property type="evidence" value="ECO:0007669"/>
    <property type="project" value="TreeGrafter"/>
</dbReference>
<dbReference type="Gene3D" id="2.40.50.140">
    <property type="entry name" value="Nucleic acid-binding proteins"/>
    <property type="match status" value="1"/>
</dbReference>
<dbReference type="Proteomes" id="UP000824998">
    <property type="component" value="Unassembled WGS sequence"/>
</dbReference>
<comment type="caution">
    <text evidence="9">The sequence shown here is derived from an EMBL/GenBank/DDBJ whole genome shotgun (WGS) entry which is preliminary data.</text>
</comment>
<dbReference type="EMBL" id="MU251435">
    <property type="protein sequence ID" value="KAG9235314.1"/>
    <property type="molecule type" value="Genomic_DNA"/>
</dbReference>
<evidence type="ECO:0000313" key="10">
    <source>
        <dbReference type="Proteomes" id="UP000824998"/>
    </source>
</evidence>
<dbReference type="InterPro" id="IPR004522">
    <property type="entry name" value="Asn-tRNA-ligase"/>
</dbReference>
<organism evidence="9 10">
    <name type="scientific">Amylocarpus encephaloides</name>
    <dbReference type="NCBI Taxonomy" id="45428"/>
    <lineage>
        <taxon>Eukaryota</taxon>
        <taxon>Fungi</taxon>
        <taxon>Dikarya</taxon>
        <taxon>Ascomycota</taxon>
        <taxon>Pezizomycotina</taxon>
        <taxon>Leotiomycetes</taxon>
        <taxon>Helotiales</taxon>
        <taxon>Helotiales incertae sedis</taxon>
        <taxon>Amylocarpus</taxon>
    </lineage>
</organism>
<dbReference type="InterPro" id="IPR045864">
    <property type="entry name" value="aa-tRNA-synth_II/BPL/LPL"/>
</dbReference>
<dbReference type="NCBIfam" id="TIGR00457">
    <property type="entry name" value="asnS"/>
    <property type="match status" value="1"/>
</dbReference>
<evidence type="ECO:0000256" key="2">
    <source>
        <dbReference type="ARBA" id="ARBA00012816"/>
    </source>
</evidence>
<keyword evidence="7" id="KW-0030">Aminoacyl-tRNA synthetase</keyword>
<evidence type="ECO:0000256" key="3">
    <source>
        <dbReference type="ARBA" id="ARBA00022598"/>
    </source>
</evidence>
<name>A0A9P7YKD6_9HELO</name>
<gene>
    <name evidence="9" type="ORF">BJ875DRAFT_276753</name>
</gene>
<dbReference type="GO" id="GO:0006421">
    <property type="term" value="P:asparaginyl-tRNA aminoacylation"/>
    <property type="evidence" value="ECO:0007669"/>
    <property type="project" value="InterPro"/>
</dbReference>
<dbReference type="GO" id="GO:0004816">
    <property type="term" value="F:asparagine-tRNA ligase activity"/>
    <property type="evidence" value="ECO:0007669"/>
    <property type="project" value="UniProtKB-EC"/>
</dbReference>
<dbReference type="PANTHER" id="PTHR22594:SF34">
    <property type="entry name" value="ASPARAGINE--TRNA LIGASE, MITOCHONDRIAL-RELATED"/>
    <property type="match status" value="1"/>
</dbReference>
<dbReference type="AlphaFoldDB" id="A0A9P7YKD6"/>
<dbReference type="CDD" id="cd00776">
    <property type="entry name" value="AsxRS_core"/>
    <property type="match status" value="1"/>
</dbReference>
<evidence type="ECO:0000313" key="9">
    <source>
        <dbReference type="EMBL" id="KAG9235314.1"/>
    </source>
</evidence>
<dbReference type="InterPro" id="IPR002312">
    <property type="entry name" value="Asp/Asn-tRNA-synth_IIb"/>
</dbReference>
<dbReference type="CDD" id="cd04318">
    <property type="entry name" value="EcAsnRS_like_N"/>
    <property type="match status" value="1"/>
</dbReference>
<evidence type="ECO:0000256" key="6">
    <source>
        <dbReference type="ARBA" id="ARBA00022917"/>
    </source>
</evidence>
<keyword evidence="5" id="KW-0067">ATP-binding</keyword>
<dbReference type="SUPFAM" id="SSF55681">
    <property type="entry name" value="Class II aaRS and biotin synthetases"/>
    <property type="match status" value="1"/>
</dbReference>
<evidence type="ECO:0000256" key="7">
    <source>
        <dbReference type="ARBA" id="ARBA00023146"/>
    </source>
</evidence>
<dbReference type="InterPro" id="IPR004364">
    <property type="entry name" value="Aa-tRNA-synt_II"/>
</dbReference>
<evidence type="ECO:0000256" key="1">
    <source>
        <dbReference type="ARBA" id="ARBA00008226"/>
    </source>
</evidence>
<dbReference type="PROSITE" id="PS50862">
    <property type="entry name" value="AA_TRNA_LIGASE_II"/>
    <property type="match status" value="1"/>
</dbReference>
<dbReference type="InterPro" id="IPR012340">
    <property type="entry name" value="NA-bd_OB-fold"/>
</dbReference>
<dbReference type="PANTHER" id="PTHR22594">
    <property type="entry name" value="ASPARTYL/LYSYL-TRNA SYNTHETASE"/>
    <property type="match status" value="1"/>
</dbReference>
<dbReference type="PRINTS" id="PR01042">
    <property type="entry name" value="TRNASYNTHASP"/>
</dbReference>
<keyword evidence="6" id="KW-0648">Protein biosynthesis</keyword>
<feature type="domain" description="Aminoacyl-transfer RNA synthetases class-II family profile" evidence="8">
    <location>
        <begin position="166"/>
        <end position="497"/>
    </location>
</feature>
<dbReference type="NCBIfam" id="NF003037">
    <property type="entry name" value="PRK03932.1"/>
    <property type="match status" value="1"/>
</dbReference>
<protein>
    <recommendedName>
        <fullName evidence="2">asparagine--tRNA ligase</fullName>
        <ecNumber evidence="2">6.1.1.22</ecNumber>
    </recommendedName>
</protein>
<sequence>MSTIRPSLALTCRRKLAAHCCRARYISSSSRRCNSPSVPSIARLLDEGPPNPDHVVVNGYVRSIRELKRVCFANIGDGSSRESMQAVLTHEQAKGLSYGSAVKMTGAWKPCRPNAKQSHELEVSGVDIYGPMDASTYPIQKASMTPEFLRTMPHLRTRTPFNSLLLRLRSTCIAEITKFLNEEGFTQTHTPIITSSDCEGAGEVFNVNSSRKDAGLDGGEAYFFKDAKYLTVSSQLHLEALAQSVGNVWTLSPTFRAEKSDTSRHLSEFYMLELEMSFVDDMKVVMDMVEKMIQQTTRGLLRSRLAKELTVRSQGGTEILPERWKILAQGSWPRITYTKAIGLLRSSGEPFDHLPAWGEGLGIEHEKYLAELHKSPVFVTHYPRSIKPFYMLASSTSTDQEETVDCFDLLLPNAGELVGGSMREHRLDPLIISMQAKGLVAPGLPASITDEQMGALKWYIDLRRWGSIPHGGFGLGFDRLLGYLADVPNIREINTFPRWVGRCEC</sequence>
<dbReference type="SUPFAM" id="SSF50249">
    <property type="entry name" value="Nucleic acid-binding proteins"/>
    <property type="match status" value="1"/>
</dbReference>
<dbReference type="Gene3D" id="3.30.930.10">
    <property type="entry name" value="Bira Bifunctional Protein, Domain 2"/>
    <property type="match status" value="1"/>
</dbReference>
<keyword evidence="4" id="KW-0547">Nucleotide-binding</keyword>
<dbReference type="Pfam" id="PF00152">
    <property type="entry name" value="tRNA-synt_2"/>
    <property type="match status" value="1"/>
</dbReference>
<keyword evidence="10" id="KW-1185">Reference proteome</keyword>
<reference evidence="9" key="1">
    <citation type="journal article" date="2021" name="IMA Fungus">
        <title>Genomic characterization of three marine fungi, including Emericellopsis atlantica sp. nov. with signatures of a generalist lifestyle and marine biomass degradation.</title>
        <authorList>
            <person name="Hagestad O.C."/>
            <person name="Hou L."/>
            <person name="Andersen J.H."/>
            <person name="Hansen E.H."/>
            <person name="Altermark B."/>
            <person name="Li C."/>
            <person name="Kuhnert E."/>
            <person name="Cox R.J."/>
            <person name="Crous P.W."/>
            <person name="Spatafora J.W."/>
            <person name="Lail K."/>
            <person name="Amirebrahimi M."/>
            <person name="Lipzen A."/>
            <person name="Pangilinan J."/>
            <person name="Andreopoulos W."/>
            <person name="Hayes R.D."/>
            <person name="Ng V."/>
            <person name="Grigoriev I.V."/>
            <person name="Jackson S.A."/>
            <person name="Sutton T.D.S."/>
            <person name="Dobson A.D.W."/>
            <person name="Rama T."/>
        </authorList>
    </citation>
    <scope>NUCLEOTIDE SEQUENCE</scope>
    <source>
        <strain evidence="9">TRa018bII</strain>
    </source>
</reference>
<keyword evidence="3" id="KW-0436">Ligase</keyword>
<proteinExistence type="inferred from homology"/>
<evidence type="ECO:0000256" key="5">
    <source>
        <dbReference type="ARBA" id="ARBA00022840"/>
    </source>
</evidence>
<dbReference type="EC" id="6.1.1.22" evidence="2"/>
<evidence type="ECO:0000256" key="4">
    <source>
        <dbReference type="ARBA" id="ARBA00022741"/>
    </source>
</evidence>
<dbReference type="OrthoDB" id="43906at2759"/>
<accession>A0A9P7YKD6</accession>
<comment type="similarity">
    <text evidence="1">Belongs to the class-II aminoacyl-tRNA synthetase family.</text>
</comment>
<evidence type="ECO:0000259" key="8">
    <source>
        <dbReference type="PROSITE" id="PS50862"/>
    </source>
</evidence>